<dbReference type="RefSeq" id="WP_344436762.1">
    <property type="nucleotide sequence ID" value="NZ_BAAASL010000015.1"/>
</dbReference>
<dbReference type="PANTHER" id="PTHR43312">
    <property type="entry name" value="D-THREO-ALDOSE 1-DEHYDROGENASE"/>
    <property type="match status" value="1"/>
</dbReference>
<proteinExistence type="predicted"/>
<dbReference type="Proteomes" id="UP001500886">
    <property type="component" value="Unassembled WGS sequence"/>
</dbReference>
<accession>A0ABN3TWD5</accession>
<sequence length="368" mass="40258">MTRTTGTGLAPRTLAGGLRVHPVGIGCWAIGGPGTNLGLPMGWSTASDTASLRGLDAAFELGANLFDTADVYGHGHSERLIGRFLKGVPREQVVLSTKVGYFTGTAEHAYHTGHMRRQLETSLENLGTDRLDIYFLHNADFGPDDRYLAGAIETMRTFQREGLIRAVGMRGPHRYATERVRVPKAERADKHSRFRQLFAAIEPQYLAVRYNALTPAPGPGQVDIFDFAAAHGVSILVNKPLCQGLLTGKHSSGRPPQYGEGDHRLRKAWFTPGALEIIQAGLEPLRERFGASERALVRMALRYCLQRAPHVAVLAGFTTPEQVRQNLTCLGTPLTDEDLAVIRDAGARIQQALDASGEVFLDEKDARR</sequence>
<dbReference type="InterPro" id="IPR053135">
    <property type="entry name" value="AKR2_Oxidoreductase"/>
</dbReference>
<reference evidence="2 3" key="1">
    <citation type="journal article" date="2019" name="Int. J. Syst. Evol. Microbiol.">
        <title>The Global Catalogue of Microorganisms (GCM) 10K type strain sequencing project: providing services to taxonomists for standard genome sequencing and annotation.</title>
        <authorList>
            <consortium name="The Broad Institute Genomics Platform"/>
            <consortium name="The Broad Institute Genome Sequencing Center for Infectious Disease"/>
            <person name="Wu L."/>
            <person name="Ma J."/>
        </authorList>
    </citation>
    <scope>NUCLEOTIDE SEQUENCE [LARGE SCALE GENOMIC DNA]</scope>
    <source>
        <strain evidence="2 3">JCM 4542</strain>
    </source>
</reference>
<dbReference type="Pfam" id="PF00248">
    <property type="entry name" value="Aldo_ket_red"/>
    <property type="match status" value="1"/>
</dbReference>
<dbReference type="PANTHER" id="PTHR43312:SF1">
    <property type="entry name" value="NADP-DEPENDENT OXIDOREDUCTASE DOMAIN-CONTAINING PROTEIN"/>
    <property type="match status" value="1"/>
</dbReference>
<dbReference type="InterPro" id="IPR023210">
    <property type="entry name" value="NADP_OxRdtase_dom"/>
</dbReference>
<organism evidence="2 3">
    <name type="scientific">Streptomyces luteosporeus</name>
    <dbReference type="NCBI Taxonomy" id="173856"/>
    <lineage>
        <taxon>Bacteria</taxon>
        <taxon>Bacillati</taxon>
        <taxon>Actinomycetota</taxon>
        <taxon>Actinomycetes</taxon>
        <taxon>Kitasatosporales</taxon>
        <taxon>Streptomycetaceae</taxon>
        <taxon>Streptomyces</taxon>
    </lineage>
</organism>
<protein>
    <submittedName>
        <fullName evidence="2">Aldo/keto reductase</fullName>
    </submittedName>
</protein>
<dbReference type="Gene3D" id="3.20.20.100">
    <property type="entry name" value="NADP-dependent oxidoreductase domain"/>
    <property type="match status" value="1"/>
</dbReference>
<feature type="domain" description="NADP-dependent oxidoreductase" evidence="1">
    <location>
        <begin position="23"/>
        <end position="344"/>
    </location>
</feature>
<dbReference type="InterPro" id="IPR036812">
    <property type="entry name" value="NAD(P)_OxRdtase_dom_sf"/>
</dbReference>
<dbReference type="EMBL" id="BAAASL010000015">
    <property type="protein sequence ID" value="GAA2720269.1"/>
    <property type="molecule type" value="Genomic_DNA"/>
</dbReference>
<name>A0ABN3TWD5_9ACTN</name>
<dbReference type="SUPFAM" id="SSF51430">
    <property type="entry name" value="NAD(P)-linked oxidoreductase"/>
    <property type="match status" value="1"/>
</dbReference>
<dbReference type="CDD" id="cd19086">
    <property type="entry name" value="AKR_AKR11C1"/>
    <property type="match status" value="1"/>
</dbReference>
<keyword evidence="3" id="KW-1185">Reference proteome</keyword>
<evidence type="ECO:0000313" key="3">
    <source>
        <dbReference type="Proteomes" id="UP001500886"/>
    </source>
</evidence>
<evidence type="ECO:0000313" key="2">
    <source>
        <dbReference type="EMBL" id="GAA2720269.1"/>
    </source>
</evidence>
<gene>
    <name evidence="2" type="ORF">GCM10010315_40220</name>
</gene>
<evidence type="ECO:0000259" key="1">
    <source>
        <dbReference type="Pfam" id="PF00248"/>
    </source>
</evidence>
<comment type="caution">
    <text evidence="2">The sequence shown here is derived from an EMBL/GenBank/DDBJ whole genome shotgun (WGS) entry which is preliminary data.</text>
</comment>